<feature type="transmembrane region" description="Helical" evidence="1">
    <location>
        <begin position="159"/>
        <end position="178"/>
    </location>
</feature>
<feature type="transmembrane region" description="Helical" evidence="1">
    <location>
        <begin position="85"/>
        <end position="112"/>
    </location>
</feature>
<accession>A0A6A7AFI8</accession>
<organism evidence="2 3">
    <name type="scientific">Ophiobolus disseminans</name>
    <dbReference type="NCBI Taxonomy" id="1469910"/>
    <lineage>
        <taxon>Eukaryota</taxon>
        <taxon>Fungi</taxon>
        <taxon>Dikarya</taxon>
        <taxon>Ascomycota</taxon>
        <taxon>Pezizomycotina</taxon>
        <taxon>Dothideomycetes</taxon>
        <taxon>Pleosporomycetidae</taxon>
        <taxon>Pleosporales</taxon>
        <taxon>Pleosporineae</taxon>
        <taxon>Phaeosphaeriaceae</taxon>
        <taxon>Ophiobolus</taxon>
    </lineage>
</organism>
<reference evidence="2" key="1">
    <citation type="journal article" date="2020" name="Stud. Mycol.">
        <title>101 Dothideomycetes genomes: a test case for predicting lifestyles and emergence of pathogens.</title>
        <authorList>
            <person name="Haridas S."/>
            <person name="Albert R."/>
            <person name="Binder M."/>
            <person name="Bloem J."/>
            <person name="Labutti K."/>
            <person name="Salamov A."/>
            <person name="Andreopoulos B."/>
            <person name="Baker S."/>
            <person name="Barry K."/>
            <person name="Bills G."/>
            <person name="Bluhm B."/>
            <person name="Cannon C."/>
            <person name="Castanera R."/>
            <person name="Culley D."/>
            <person name="Daum C."/>
            <person name="Ezra D."/>
            <person name="Gonzalez J."/>
            <person name="Henrissat B."/>
            <person name="Kuo A."/>
            <person name="Liang C."/>
            <person name="Lipzen A."/>
            <person name="Lutzoni F."/>
            <person name="Magnuson J."/>
            <person name="Mondo S."/>
            <person name="Nolan M."/>
            <person name="Ohm R."/>
            <person name="Pangilinan J."/>
            <person name="Park H.-J."/>
            <person name="Ramirez L."/>
            <person name="Alfaro M."/>
            <person name="Sun H."/>
            <person name="Tritt A."/>
            <person name="Yoshinaga Y."/>
            <person name="Zwiers L.-H."/>
            <person name="Turgeon B."/>
            <person name="Goodwin S."/>
            <person name="Spatafora J."/>
            <person name="Crous P."/>
            <person name="Grigoriev I."/>
        </authorList>
    </citation>
    <scope>NUCLEOTIDE SEQUENCE</scope>
    <source>
        <strain evidence="2">CBS 113818</strain>
    </source>
</reference>
<keyword evidence="1" id="KW-1133">Transmembrane helix</keyword>
<name>A0A6A7AFI8_9PLEO</name>
<feature type="transmembrane region" description="Helical" evidence="1">
    <location>
        <begin position="12"/>
        <end position="33"/>
    </location>
</feature>
<feature type="transmembrane region" description="Helical" evidence="1">
    <location>
        <begin position="53"/>
        <end position="73"/>
    </location>
</feature>
<evidence type="ECO:0000313" key="3">
    <source>
        <dbReference type="Proteomes" id="UP000799424"/>
    </source>
</evidence>
<dbReference type="Proteomes" id="UP000799424">
    <property type="component" value="Unassembled WGS sequence"/>
</dbReference>
<dbReference type="OrthoDB" id="3682310at2759"/>
<protein>
    <submittedName>
        <fullName evidence="2">Uncharacterized protein</fullName>
    </submittedName>
</protein>
<evidence type="ECO:0000313" key="2">
    <source>
        <dbReference type="EMBL" id="KAF2831488.1"/>
    </source>
</evidence>
<keyword evidence="1" id="KW-0812">Transmembrane</keyword>
<proteinExistence type="predicted"/>
<sequence length="199" mass="22288">MPALSFTIVLHTLNILIGILSAAILALVVHSVILIKRMEALYPQDVKRTGHSLLFWPGVGGIVDMLLFIFLWLQAPHTGGMTKKLISYWNSLLFVTCFIFGRPFVVLIYTFVEYGHATKGQILPLSGYITPETWTCAAAGRNNLQTARSMCTQLRAARYLLILEVVIGAIMLCLMIWIRIQLRKEEKSVKPTATPEIEA</sequence>
<dbReference type="AlphaFoldDB" id="A0A6A7AFI8"/>
<keyword evidence="3" id="KW-1185">Reference proteome</keyword>
<gene>
    <name evidence="2" type="ORF">CC86DRAFT_402009</name>
</gene>
<evidence type="ECO:0000256" key="1">
    <source>
        <dbReference type="SAM" id="Phobius"/>
    </source>
</evidence>
<keyword evidence="1" id="KW-0472">Membrane</keyword>
<dbReference type="EMBL" id="MU006218">
    <property type="protein sequence ID" value="KAF2831488.1"/>
    <property type="molecule type" value="Genomic_DNA"/>
</dbReference>